<evidence type="ECO:0000259" key="3">
    <source>
        <dbReference type="Pfam" id="PF17853"/>
    </source>
</evidence>
<dbReference type="InterPro" id="IPR042070">
    <property type="entry name" value="PucR_C-HTH_sf"/>
</dbReference>
<proteinExistence type="inferred from homology"/>
<dbReference type="PANTHER" id="PTHR33744:SF7">
    <property type="entry name" value="PUCR FAMILY TRANSCRIPTIONAL REGULATOR"/>
    <property type="match status" value="1"/>
</dbReference>
<accession>A0ABV8TVJ3</accession>
<gene>
    <name evidence="4" type="ORF">ACFPET_04460</name>
</gene>
<evidence type="ECO:0000313" key="5">
    <source>
        <dbReference type="Proteomes" id="UP001595823"/>
    </source>
</evidence>
<sequence>MDLAATIHNIERSSSALSTQSVAQMYERLPWFRDLPEQQRAMVTVVAEAGVNQFLQWLRSDGKDLGSSDEVFESAPVRLARTISLQQTVALIQIVIDVVEEQVPQLAAEGEEVPLKEAVLRFSREIAFAAARVYARAAETRGAWDARLQAMLVDALLRGDSGDELMGRAAALGWSETKSVTVVVGNSPGGEVSLVLHAVQRAARRHGLDVLAGVHGRRLIVLLGNAEDPTAVVDEVIGLFGDGPVVVGPVANGMAEAVESAAAAVAGHRAAVAWPEAPRPVRADSLLPERAIAGDESARRTLRDGIYLKLKRSGGELLETMDAFVSSGGVLEGASRELYVHPNTVRYRLKRIEEVTGFNPSKPHDNFALRVGLAIGRLETGQAPAATSGETR</sequence>
<comment type="similarity">
    <text evidence="1">Belongs to the CdaR family.</text>
</comment>
<dbReference type="RefSeq" id="WP_380618212.1">
    <property type="nucleotide sequence ID" value="NZ_JBHSDK010000005.1"/>
</dbReference>
<dbReference type="InterPro" id="IPR051448">
    <property type="entry name" value="CdaR-like_regulators"/>
</dbReference>
<feature type="domain" description="PucR C-terminal helix-turn-helix" evidence="2">
    <location>
        <begin position="317"/>
        <end position="375"/>
    </location>
</feature>
<dbReference type="EMBL" id="JBHSDK010000005">
    <property type="protein sequence ID" value="MFC4334448.1"/>
    <property type="molecule type" value="Genomic_DNA"/>
</dbReference>
<evidence type="ECO:0000256" key="1">
    <source>
        <dbReference type="ARBA" id="ARBA00006754"/>
    </source>
</evidence>
<keyword evidence="5" id="KW-1185">Reference proteome</keyword>
<dbReference type="Proteomes" id="UP001595823">
    <property type="component" value="Unassembled WGS sequence"/>
</dbReference>
<name>A0ABV8TVJ3_9ACTN</name>
<dbReference type="Gene3D" id="1.10.10.2840">
    <property type="entry name" value="PucR C-terminal helix-turn-helix domain"/>
    <property type="match status" value="1"/>
</dbReference>
<evidence type="ECO:0000259" key="2">
    <source>
        <dbReference type="Pfam" id="PF13556"/>
    </source>
</evidence>
<protein>
    <submittedName>
        <fullName evidence="4">PucR family transcriptional regulator</fullName>
    </submittedName>
</protein>
<comment type="caution">
    <text evidence="4">The sequence shown here is derived from an EMBL/GenBank/DDBJ whole genome shotgun (WGS) entry which is preliminary data.</text>
</comment>
<dbReference type="InterPro" id="IPR041522">
    <property type="entry name" value="CdaR_GGDEF"/>
</dbReference>
<dbReference type="PANTHER" id="PTHR33744">
    <property type="entry name" value="CARBOHYDRATE DIACID REGULATOR"/>
    <property type="match status" value="1"/>
</dbReference>
<dbReference type="Pfam" id="PF17853">
    <property type="entry name" value="GGDEF_2"/>
    <property type="match status" value="1"/>
</dbReference>
<dbReference type="Pfam" id="PF13556">
    <property type="entry name" value="HTH_30"/>
    <property type="match status" value="1"/>
</dbReference>
<organism evidence="4 5">
    <name type="scientific">Salininema proteolyticum</name>
    <dbReference type="NCBI Taxonomy" id="1607685"/>
    <lineage>
        <taxon>Bacteria</taxon>
        <taxon>Bacillati</taxon>
        <taxon>Actinomycetota</taxon>
        <taxon>Actinomycetes</taxon>
        <taxon>Glycomycetales</taxon>
        <taxon>Glycomycetaceae</taxon>
        <taxon>Salininema</taxon>
    </lineage>
</organism>
<feature type="domain" description="CdaR GGDEF-like" evidence="3">
    <location>
        <begin position="159"/>
        <end position="267"/>
    </location>
</feature>
<reference evidence="5" key="1">
    <citation type="journal article" date="2019" name="Int. J. Syst. Evol. Microbiol.">
        <title>The Global Catalogue of Microorganisms (GCM) 10K type strain sequencing project: providing services to taxonomists for standard genome sequencing and annotation.</title>
        <authorList>
            <consortium name="The Broad Institute Genomics Platform"/>
            <consortium name="The Broad Institute Genome Sequencing Center for Infectious Disease"/>
            <person name="Wu L."/>
            <person name="Ma J."/>
        </authorList>
    </citation>
    <scope>NUCLEOTIDE SEQUENCE [LARGE SCALE GENOMIC DNA]</scope>
    <source>
        <strain evidence="5">IBRC-M 10908</strain>
    </source>
</reference>
<dbReference type="InterPro" id="IPR025736">
    <property type="entry name" value="PucR_C-HTH_dom"/>
</dbReference>
<evidence type="ECO:0000313" key="4">
    <source>
        <dbReference type="EMBL" id="MFC4334448.1"/>
    </source>
</evidence>